<comment type="subcellular location">
    <subcellularLocation>
        <location evidence="1 7">Secreted</location>
    </subcellularLocation>
</comment>
<evidence type="ECO:0000256" key="3">
    <source>
        <dbReference type="ARBA" id="ARBA00022525"/>
    </source>
</evidence>
<name>A0AAD1SMI0_PELCU</name>
<dbReference type="Proteomes" id="UP001295444">
    <property type="component" value="Chromosome 06"/>
</dbReference>
<evidence type="ECO:0000313" key="10">
    <source>
        <dbReference type="EMBL" id="CAH2302584.1"/>
    </source>
</evidence>
<evidence type="ECO:0000256" key="1">
    <source>
        <dbReference type="ARBA" id="ARBA00004613"/>
    </source>
</evidence>
<evidence type="ECO:0000256" key="2">
    <source>
        <dbReference type="ARBA" id="ARBA00006273"/>
    </source>
</evidence>
<keyword evidence="3" id="KW-0964">Secreted</keyword>
<organism evidence="10 11">
    <name type="scientific">Pelobates cultripes</name>
    <name type="common">Western spadefoot toad</name>
    <dbReference type="NCBI Taxonomy" id="61616"/>
    <lineage>
        <taxon>Eukaryota</taxon>
        <taxon>Metazoa</taxon>
        <taxon>Chordata</taxon>
        <taxon>Craniata</taxon>
        <taxon>Vertebrata</taxon>
        <taxon>Euteleostomi</taxon>
        <taxon>Amphibia</taxon>
        <taxon>Batrachia</taxon>
        <taxon>Anura</taxon>
        <taxon>Pelobatoidea</taxon>
        <taxon>Pelobatidae</taxon>
        <taxon>Pelobates</taxon>
    </lineage>
</organism>
<dbReference type="InterPro" id="IPR015499">
    <property type="entry name" value="CCK-like"/>
</dbReference>
<dbReference type="EMBL" id="OW240917">
    <property type="protein sequence ID" value="CAH2302584.1"/>
    <property type="molecule type" value="Genomic_DNA"/>
</dbReference>
<sequence length="102" mass="11450">MDRKVCVGVLLAILVTASLCKPLKRLESARHSDLPKTSSSGLSRRDLMASLSHEQRQIMSQLFPQLSELLTAEGHFQPKQDRDYAGWMDFGRRSSEDTVSDS</sequence>
<accession>A0AAD1SMI0</accession>
<dbReference type="InterPro" id="IPR013152">
    <property type="entry name" value="Gastrin/cholecystokinin_CS"/>
</dbReference>
<dbReference type="GO" id="GO:0005615">
    <property type="term" value="C:extracellular space"/>
    <property type="evidence" value="ECO:0007669"/>
    <property type="project" value="TreeGrafter"/>
</dbReference>
<keyword evidence="6" id="KW-0027">Amidation</keyword>
<evidence type="ECO:0000256" key="5">
    <source>
        <dbReference type="ARBA" id="ARBA00022685"/>
    </source>
</evidence>
<evidence type="ECO:0000256" key="6">
    <source>
        <dbReference type="ARBA" id="ARBA00022815"/>
    </source>
</evidence>
<dbReference type="Pfam" id="PF00918">
    <property type="entry name" value="Gastrin"/>
    <property type="match status" value="1"/>
</dbReference>
<evidence type="ECO:0000256" key="4">
    <source>
        <dbReference type="ARBA" id="ARBA00022641"/>
    </source>
</evidence>
<evidence type="ECO:0000256" key="8">
    <source>
        <dbReference type="SAM" id="SignalP"/>
    </source>
</evidence>
<dbReference type="GO" id="GO:0007586">
    <property type="term" value="P:digestion"/>
    <property type="evidence" value="ECO:0007669"/>
    <property type="project" value="InterPro"/>
</dbReference>
<reference evidence="10" key="1">
    <citation type="submission" date="2022-03" db="EMBL/GenBank/DDBJ databases">
        <authorList>
            <person name="Alioto T."/>
            <person name="Alioto T."/>
            <person name="Gomez Garrido J."/>
        </authorList>
    </citation>
    <scope>NUCLEOTIDE SEQUENCE</scope>
</reference>
<dbReference type="InterPro" id="IPR001651">
    <property type="entry name" value="Gastrin/CCK"/>
</dbReference>
<protein>
    <submittedName>
        <fullName evidence="10">Gastrin cholecystokinin-like peptide</fullName>
    </submittedName>
</protein>
<dbReference type="GO" id="GO:0005184">
    <property type="term" value="F:neuropeptide hormone activity"/>
    <property type="evidence" value="ECO:0007669"/>
    <property type="project" value="InterPro"/>
</dbReference>
<gene>
    <name evidence="10" type="ORF">PECUL_23A059706</name>
</gene>
<keyword evidence="5" id="KW-0165">Cleavage on pair of basic residues</keyword>
<keyword evidence="11" id="KW-1185">Reference proteome</keyword>
<proteinExistence type="inferred from homology"/>
<dbReference type="PANTHER" id="PTHR10786">
    <property type="entry name" value="CHOLECYSTOKININ"/>
    <property type="match status" value="1"/>
</dbReference>
<feature type="domain" description="Gastrin/cholecystokinin peptide hormone" evidence="9">
    <location>
        <begin position="4"/>
        <end position="98"/>
    </location>
</feature>
<dbReference type="PANTHER" id="PTHR10786:SF0">
    <property type="entry name" value="CHOLECYSTOKININ"/>
    <property type="match status" value="1"/>
</dbReference>
<keyword evidence="4" id="KW-0765">Sulfation</keyword>
<feature type="signal peptide" evidence="8">
    <location>
        <begin position="1"/>
        <end position="20"/>
    </location>
</feature>
<evidence type="ECO:0000259" key="9">
    <source>
        <dbReference type="Pfam" id="PF00918"/>
    </source>
</evidence>
<evidence type="ECO:0000256" key="7">
    <source>
        <dbReference type="RuleBase" id="RU004362"/>
    </source>
</evidence>
<dbReference type="GO" id="GO:0030424">
    <property type="term" value="C:axon"/>
    <property type="evidence" value="ECO:0007669"/>
    <property type="project" value="TreeGrafter"/>
</dbReference>
<keyword evidence="8" id="KW-0732">Signal</keyword>
<evidence type="ECO:0000313" key="11">
    <source>
        <dbReference type="Proteomes" id="UP001295444"/>
    </source>
</evidence>
<dbReference type="PROSITE" id="PS00259">
    <property type="entry name" value="GASTRIN"/>
    <property type="match status" value="1"/>
</dbReference>
<feature type="chain" id="PRO_5041994572" evidence="8">
    <location>
        <begin position="21"/>
        <end position="102"/>
    </location>
</feature>
<dbReference type="AlphaFoldDB" id="A0AAD1SMI0"/>
<comment type="similarity">
    <text evidence="2 7">Belongs to the gastrin/cholecystokinin family.</text>
</comment>